<dbReference type="GO" id="GO:0043565">
    <property type="term" value="F:sequence-specific DNA binding"/>
    <property type="evidence" value="ECO:0007669"/>
    <property type="project" value="InterPro"/>
</dbReference>
<evidence type="ECO:0000256" key="3">
    <source>
        <dbReference type="ARBA" id="ARBA00023015"/>
    </source>
</evidence>
<dbReference type="InterPro" id="IPR025944">
    <property type="entry name" value="Sigma_54_int_dom_CS"/>
</dbReference>
<dbReference type="CDD" id="cd00009">
    <property type="entry name" value="AAA"/>
    <property type="match status" value="1"/>
</dbReference>
<dbReference type="InterPro" id="IPR013767">
    <property type="entry name" value="PAS_fold"/>
</dbReference>
<dbReference type="Pfam" id="PF25601">
    <property type="entry name" value="AAA_lid_14"/>
    <property type="match status" value="1"/>
</dbReference>
<dbReference type="InterPro" id="IPR009057">
    <property type="entry name" value="Homeodomain-like_sf"/>
</dbReference>
<dbReference type="Gene3D" id="1.10.10.60">
    <property type="entry name" value="Homeodomain-like"/>
    <property type="match status" value="1"/>
</dbReference>
<dbReference type="Gene3D" id="3.40.50.2300">
    <property type="match status" value="1"/>
</dbReference>
<dbReference type="PRINTS" id="PR01590">
    <property type="entry name" value="HTHFIS"/>
</dbReference>
<dbReference type="PROSITE" id="PS00688">
    <property type="entry name" value="SIGMA54_INTERACT_3"/>
    <property type="match status" value="1"/>
</dbReference>
<dbReference type="InterPro" id="IPR025943">
    <property type="entry name" value="Sigma_54_int_dom_ATP-bd_2"/>
</dbReference>
<dbReference type="GO" id="GO:0000156">
    <property type="term" value="F:phosphorelay response regulator activity"/>
    <property type="evidence" value="ECO:0007669"/>
    <property type="project" value="InterPro"/>
</dbReference>
<sequence length="660" mass="73277">MNMFQCDMPSDRPSSHLFPTSVRSGELPRLCFLSYRQIRGFAMPVVAEYTGRAEIEVVDGTFGDALAIARDRLERGLVDAFVSAGSNASILRAGLQAPVATIQLSGFDLLQALIKARRMSSRVGVVMYGQTIPELDEVKDLLNIEVVQHAYQTPDDARQRFEQLRREGFEVIVGSSLVVELAEQAGLHGLLAYSLGSVRKGFEDALELARVARLEAGRYEQLNGVLHNLQEAVLAVNRDNRVIAVNPPMQQLLGAPHARLIGQSLETIEPELSLQATLDSGQVERAVVQRFSQRDWVVNRTPIREHGEIVGAALTLYDARTIQEADTSLRIQQGRRQSVARHRFANLIGQSPAFVRAVQTARRFARTDLTVLIAGESGVGKELFAQSIHNESVRAGRPFVAVNCAAFPEALLESELFGYEEGAFTGSRRGGKRGLFEAAHTGTLFLDEIGDMPLQLQTRLLRVLQEREITRLGATAAIPVDVRVIAATHQPLNDMIAEHRFRQDLFYRLNTLRLPLPPLRERREDIAPLAKAQVERCLQRLGARLDPVRALAPLLPRLRAYGWPGNIRELENLGERIAVFLMQFDRIEDVRYDELWHDLPELFADADTEAADTAGLSAARVAAALQAHGGNRQAAARHLGVSRSTLWRWMREHDADGPAP</sequence>
<evidence type="ECO:0000256" key="5">
    <source>
        <dbReference type="ARBA" id="ARBA00023163"/>
    </source>
</evidence>
<dbReference type="InterPro" id="IPR058031">
    <property type="entry name" value="AAA_lid_NorR"/>
</dbReference>
<organism evidence="8 9">
    <name type="scientific">Variovorax boronicumulans</name>
    <dbReference type="NCBI Taxonomy" id="436515"/>
    <lineage>
        <taxon>Bacteria</taxon>
        <taxon>Pseudomonadati</taxon>
        <taxon>Pseudomonadota</taxon>
        <taxon>Betaproteobacteria</taxon>
        <taxon>Burkholderiales</taxon>
        <taxon>Comamonadaceae</taxon>
        <taxon>Variovorax</taxon>
    </lineage>
</organism>
<keyword evidence="4" id="KW-0238">DNA-binding</keyword>
<keyword evidence="3" id="KW-0805">Transcription regulation</keyword>
<dbReference type="SMART" id="SM00382">
    <property type="entry name" value="AAA"/>
    <property type="match status" value="1"/>
</dbReference>
<dbReference type="InterPro" id="IPR002078">
    <property type="entry name" value="Sigma_54_int"/>
</dbReference>
<dbReference type="PROSITE" id="PS50112">
    <property type="entry name" value="PAS"/>
    <property type="match status" value="1"/>
</dbReference>
<evidence type="ECO:0000256" key="1">
    <source>
        <dbReference type="ARBA" id="ARBA00022741"/>
    </source>
</evidence>
<dbReference type="InterPro" id="IPR035965">
    <property type="entry name" value="PAS-like_dom_sf"/>
</dbReference>
<dbReference type="InterPro" id="IPR000014">
    <property type="entry name" value="PAS"/>
</dbReference>
<protein>
    <submittedName>
        <fullName evidence="8">Propionate catabolism operon transcriptional regulator</fullName>
    </submittedName>
</protein>
<dbReference type="CDD" id="cd00130">
    <property type="entry name" value="PAS"/>
    <property type="match status" value="1"/>
</dbReference>
<dbReference type="EMBL" id="JAUSRR010000003">
    <property type="protein sequence ID" value="MDP9922759.1"/>
    <property type="molecule type" value="Genomic_DNA"/>
</dbReference>
<dbReference type="FunFam" id="3.40.50.300:FF:000006">
    <property type="entry name" value="DNA-binding transcriptional regulator NtrC"/>
    <property type="match status" value="1"/>
</dbReference>
<dbReference type="SUPFAM" id="SSF52540">
    <property type="entry name" value="P-loop containing nucleoside triphosphate hydrolases"/>
    <property type="match status" value="1"/>
</dbReference>
<evidence type="ECO:0000256" key="4">
    <source>
        <dbReference type="ARBA" id="ARBA00023125"/>
    </source>
</evidence>
<dbReference type="Gene3D" id="3.30.450.20">
    <property type="entry name" value="PAS domain"/>
    <property type="match status" value="1"/>
</dbReference>
<dbReference type="Gene3D" id="1.10.8.60">
    <property type="match status" value="1"/>
</dbReference>
<evidence type="ECO:0000313" key="8">
    <source>
        <dbReference type="EMBL" id="MDP9922759.1"/>
    </source>
</evidence>
<dbReference type="PANTHER" id="PTHR32071">
    <property type="entry name" value="TRANSCRIPTIONAL REGULATORY PROTEIN"/>
    <property type="match status" value="1"/>
</dbReference>
<dbReference type="Pfam" id="PF06506">
    <property type="entry name" value="PrpR_N"/>
    <property type="match status" value="1"/>
</dbReference>
<dbReference type="GO" id="GO:0019629">
    <property type="term" value="P:propionate catabolic process, 2-methylcitrate cycle"/>
    <property type="evidence" value="ECO:0007669"/>
    <property type="project" value="InterPro"/>
</dbReference>
<dbReference type="PROSITE" id="PS00675">
    <property type="entry name" value="SIGMA54_INTERACT_1"/>
    <property type="match status" value="1"/>
</dbReference>
<dbReference type="InterPro" id="IPR027417">
    <property type="entry name" value="P-loop_NTPase"/>
</dbReference>
<dbReference type="Gene3D" id="3.40.50.300">
    <property type="entry name" value="P-loop containing nucleotide triphosphate hydrolases"/>
    <property type="match status" value="1"/>
</dbReference>
<dbReference type="SUPFAM" id="SSF55785">
    <property type="entry name" value="PYP-like sensor domain (PAS domain)"/>
    <property type="match status" value="1"/>
</dbReference>
<dbReference type="SUPFAM" id="SSF46689">
    <property type="entry name" value="Homeodomain-like"/>
    <property type="match status" value="1"/>
</dbReference>
<dbReference type="SMART" id="SM00091">
    <property type="entry name" value="PAS"/>
    <property type="match status" value="1"/>
</dbReference>
<name>A0AAW8DTG9_9BURK</name>
<dbReference type="Pfam" id="PF00989">
    <property type="entry name" value="PAS"/>
    <property type="match status" value="1"/>
</dbReference>
<dbReference type="PROSITE" id="PS00676">
    <property type="entry name" value="SIGMA54_INTERACT_2"/>
    <property type="match status" value="1"/>
</dbReference>
<gene>
    <name evidence="8" type="ORF">J2W25_001780</name>
</gene>
<dbReference type="InterPro" id="IPR002197">
    <property type="entry name" value="HTH_Fis"/>
</dbReference>
<dbReference type="PROSITE" id="PS50045">
    <property type="entry name" value="SIGMA54_INTERACT_4"/>
    <property type="match status" value="1"/>
</dbReference>
<keyword evidence="2" id="KW-0067">ATP-binding</keyword>
<keyword evidence="1" id="KW-0547">Nucleotide-binding</keyword>
<proteinExistence type="predicted"/>
<dbReference type="PANTHER" id="PTHR32071:SF81">
    <property type="entry name" value="PROPIONATE CATABOLISM OPERON REGULATORY PROTEIN"/>
    <property type="match status" value="1"/>
</dbReference>
<feature type="domain" description="PAS" evidence="7">
    <location>
        <begin position="218"/>
        <end position="271"/>
    </location>
</feature>
<dbReference type="Proteomes" id="UP001244295">
    <property type="component" value="Unassembled WGS sequence"/>
</dbReference>
<comment type="caution">
    <text evidence="8">The sequence shown here is derived from an EMBL/GenBank/DDBJ whole genome shotgun (WGS) entry which is preliminary data.</text>
</comment>
<evidence type="ECO:0000259" key="6">
    <source>
        <dbReference type="PROSITE" id="PS50045"/>
    </source>
</evidence>
<dbReference type="SUPFAM" id="SSF159800">
    <property type="entry name" value="PrpR receptor domain-like"/>
    <property type="match status" value="1"/>
</dbReference>
<evidence type="ECO:0000313" key="9">
    <source>
        <dbReference type="Proteomes" id="UP001244295"/>
    </source>
</evidence>
<dbReference type="InterPro" id="IPR012704">
    <property type="entry name" value="Sig_transdc_resp-reg_PrpR"/>
</dbReference>
<reference evidence="8" key="1">
    <citation type="submission" date="2023-07" db="EMBL/GenBank/DDBJ databases">
        <title>Sorghum-associated microbial communities from plants grown in Nebraska, USA.</title>
        <authorList>
            <person name="Schachtman D."/>
        </authorList>
    </citation>
    <scope>NUCLEOTIDE SEQUENCE</scope>
    <source>
        <strain evidence="8">DS2795</strain>
    </source>
</reference>
<dbReference type="InterPro" id="IPR025662">
    <property type="entry name" value="Sigma_54_int_dom_ATP-bd_1"/>
</dbReference>
<evidence type="ECO:0000256" key="2">
    <source>
        <dbReference type="ARBA" id="ARBA00022840"/>
    </source>
</evidence>
<dbReference type="GO" id="GO:0005737">
    <property type="term" value="C:cytoplasm"/>
    <property type="evidence" value="ECO:0007669"/>
    <property type="project" value="InterPro"/>
</dbReference>
<feature type="domain" description="Sigma-54 factor interaction" evidence="6">
    <location>
        <begin position="347"/>
        <end position="579"/>
    </location>
</feature>
<keyword evidence="5" id="KW-0804">Transcription</keyword>
<evidence type="ECO:0000259" key="7">
    <source>
        <dbReference type="PROSITE" id="PS50112"/>
    </source>
</evidence>
<dbReference type="Pfam" id="PF00158">
    <property type="entry name" value="Sigma54_activat"/>
    <property type="match status" value="1"/>
</dbReference>
<dbReference type="InterPro" id="IPR003593">
    <property type="entry name" value="AAA+_ATPase"/>
</dbReference>
<dbReference type="Pfam" id="PF02954">
    <property type="entry name" value="HTH_8"/>
    <property type="match status" value="1"/>
</dbReference>
<dbReference type="GO" id="GO:0006355">
    <property type="term" value="P:regulation of DNA-templated transcription"/>
    <property type="evidence" value="ECO:0007669"/>
    <property type="project" value="InterPro"/>
</dbReference>
<dbReference type="GO" id="GO:0005524">
    <property type="term" value="F:ATP binding"/>
    <property type="evidence" value="ECO:0007669"/>
    <property type="project" value="UniProtKB-KW"/>
</dbReference>
<dbReference type="InterPro" id="IPR010524">
    <property type="entry name" value="Sig_transdc_resp-reg_PrpR_N"/>
</dbReference>
<dbReference type="Gene3D" id="3.40.50.10660">
    <property type="entry name" value="PrpR receptor domain-like"/>
    <property type="match status" value="1"/>
</dbReference>
<dbReference type="AlphaFoldDB" id="A0AAW8DTG9"/>
<dbReference type="NCBIfam" id="TIGR02329">
    <property type="entry name" value="propionate_PrpR"/>
    <property type="match status" value="1"/>
</dbReference>
<accession>A0AAW8DTG9</accession>